<keyword evidence="3 6" id="KW-0812">Transmembrane</keyword>
<keyword evidence="5 6" id="KW-0472">Membrane</keyword>
<dbReference type="AlphaFoldDB" id="A0A4Z0MB17"/>
<dbReference type="InterPro" id="IPR052053">
    <property type="entry name" value="IM_YidH-like"/>
</dbReference>
<evidence type="ECO:0000256" key="3">
    <source>
        <dbReference type="ARBA" id="ARBA00022692"/>
    </source>
</evidence>
<dbReference type="Proteomes" id="UP000298284">
    <property type="component" value="Unassembled WGS sequence"/>
</dbReference>
<feature type="domain" description="DUF202" evidence="7">
    <location>
        <begin position="15"/>
        <end position="76"/>
    </location>
</feature>
<dbReference type="InterPro" id="IPR003807">
    <property type="entry name" value="DUF202"/>
</dbReference>
<keyword evidence="2" id="KW-1003">Cell membrane</keyword>
<evidence type="ECO:0000313" key="8">
    <source>
        <dbReference type="EMBL" id="TGD76953.1"/>
    </source>
</evidence>
<dbReference type="PANTHER" id="PTHR34187">
    <property type="entry name" value="FGR18P"/>
    <property type="match status" value="1"/>
</dbReference>
<dbReference type="OrthoDB" id="582337at2"/>
<evidence type="ECO:0000259" key="7">
    <source>
        <dbReference type="Pfam" id="PF02656"/>
    </source>
</evidence>
<feature type="transmembrane region" description="Helical" evidence="6">
    <location>
        <begin position="24"/>
        <end position="46"/>
    </location>
</feature>
<evidence type="ECO:0000256" key="6">
    <source>
        <dbReference type="SAM" id="Phobius"/>
    </source>
</evidence>
<evidence type="ECO:0000256" key="2">
    <source>
        <dbReference type="ARBA" id="ARBA00022475"/>
    </source>
</evidence>
<sequence>MPPTAYDQQGLAAARTRMANERTFLTYVRTSLAMLGFGLALIQLHPVRAGSLGYWAVGLAALLLVIGWVRFRMRQREIEKCRL</sequence>
<evidence type="ECO:0000256" key="4">
    <source>
        <dbReference type="ARBA" id="ARBA00022989"/>
    </source>
</evidence>
<organism evidence="8 9">
    <name type="scientific">Hymenobacter wooponensis</name>
    <dbReference type="NCBI Taxonomy" id="1525360"/>
    <lineage>
        <taxon>Bacteria</taxon>
        <taxon>Pseudomonadati</taxon>
        <taxon>Bacteroidota</taxon>
        <taxon>Cytophagia</taxon>
        <taxon>Cytophagales</taxon>
        <taxon>Hymenobacteraceae</taxon>
        <taxon>Hymenobacter</taxon>
    </lineage>
</organism>
<dbReference type="GO" id="GO:0005886">
    <property type="term" value="C:plasma membrane"/>
    <property type="evidence" value="ECO:0007669"/>
    <property type="project" value="UniProtKB-SubCell"/>
</dbReference>
<comment type="subcellular location">
    <subcellularLocation>
        <location evidence="1">Cell membrane</location>
        <topology evidence="1">Multi-pass membrane protein</topology>
    </subcellularLocation>
</comment>
<comment type="caution">
    <text evidence="8">The sequence shown here is derived from an EMBL/GenBank/DDBJ whole genome shotgun (WGS) entry which is preliminary data.</text>
</comment>
<evidence type="ECO:0000256" key="5">
    <source>
        <dbReference type="ARBA" id="ARBA00023136"/>
    </source>
</evidence>
<reference evidence="8 9" key="1">
    <citation type="submission" date="2019-04" db="EMBL/GenBank/DDBJ databases">
        <authorList>
            <person name="Feng G."/>
            <person name="Zhang J."/>
            <person name="Zhu H."/>
        </authorList>
    </citation>
    <scope>NUCLEOTIDE SEQUENCE [LARGE SCALE GENOMIC DNA]</scope>
    <source>
        <strain evidence="8 9">JCM 19491</strain>
    </source>
</reference>
<feature type="transmembrane region" description="Helical" evidence="6">
    <location>
        <begin position="52"/>
        <end position="71"/>
    </location>
</feature>
<dbReference type="PANTHER" id="PTHR34187:SF2">
    <property type="entry name" value="DUF202 DOMAIN-CONTAINING PROTEIN"/>
    <property type="match status" value="1"/>
</dbReference>
<keyword evidence="9" id="KW-1185">Reference proteome</keyword>
<dbReference type="RefSeq" id="WP_135398464.1">
    <property type="nucleotide sequence ID" value="NZ_SRKZ01000011.1"/>
</dbReference>
<dbReference type="Pfam" id="PF02656">
    <property type="entry name" value="DUF202"/>
    <property type="match status" value="1"/>
</dbReference>
<evidence type="ECO:0000313" key="9">
    <source>
        <dbReference type="Proteomes" id="UP000298284"/>
    </source>
</evidence>
<proteinExistence type="predicted"/>
<accession>A0A4Z0MB17</accession>
<name>A0A4Z0MB17_9BACT</name>
<gene>
    <name evidence="8" type="ORF">EU557_24555</name>
</gene>
<evidence type="ECO:0000256" key="1">
    <source>
        <dbReference type="ARBA" id="ARBA00004651"/>
    </source>
</evidence>
<dbReference type="EMBL" id="SRKZ01000011">
    <property type="protein sequence ID" value="TGD76953.1"/>
    <property type="molecule type" value="Genomic_DNA"/>
</dbReference>
<keyword evidence="4 6" id="KW-1133">Transmembrane helix</keyword>
<protein>
    <submittedName>
        <fullName evidence="8">DUF202 domain-containing protein</fullName>
    </submittedName>
</protein>